<keyword evidence="6" id="KW-0227">DNA damage</keyword>
<evidence type="ECO:0000256" key="16">
    <source>
        <dbReference type="ARBA" id="ARBA00042798"/>
    </source>
</evidence>
<dbReference type="PANTHER" id="PTHR47707:SF1">
    <property type="entry name" value="NUDIX HYDROLASE FAMILY PROTEIN"/>
    <property type="match status" value="1"/>
</dbReference>
<dbReference type="PROSITE" id="PS51462">
    <property type="entry name" value="NUDIX"/>
    <property type="match status" value="1"/>
</dbReference>
<evidence type="ECO:0000256" key="11">
    <source>
        <dbReference type="ARBA" id="ARBA00036904"/>
    </source>
</evidence>
<dbReference type="PANTHER" id="PTHR47707">
    <property type="entry name" value="8-OXO-DGTP DIPHOSPHATASE"/>
    <property type="match status" value="1"/>
</dbReference>
<dbReference type="GO" id="GO:0006281">
    <property type="term" value="P:DNA repair"/>
    <property type="evidence" value="ECO:0007669"/>
    <property type="project" value="UniProtKB-KW"/>
</dbReference>
<dbReference type="Gene3D" id="3.90.79.10">
    <property type="entry name" value="Nucleoside Triphosphate Pyrophosphohydrolase"/>
    <property type="match status" value="1"/>
</dbReference>
<dbReference type="EC" id="3.6.1.55" evidence="12"/>
<evidence type="ECO:0000313" key="20">
    <source>
        <dbReference type="EMBL" id="ASJ75876.1"/>
    </source>
</evidence>
<keyword evidence="5 18" id="KW-0479">Metal-binding</keyword>
<keyword evidence="21" id="KW-1185">Reference proteome</keyword>
<evidence type="ECO:0000256" key="18">
    <source>
        <dbReference type="PIRSR" id="PIRSR603561-2"/>
    </source>
</evidence>
<gene>
    <name evidence="20" type="primary">mutT</name>
    <name evidence="20" type="ORF">IMCC3135_29125</name>
</gene>
<dbReference type="NCBIfam" id="TIGR00586">
    <property type="entry name" value="mutt"/>
    <property type="match status" value="1"/>
</dbReference>
<evidence type="ECO:0000256" key="3">
    <source>
        <dbReference type="ARBA" id="ARBA00022457"/>
    </source>
</evidence>
<protein>
    <recommendedName>
        <fullName evidence="13">8-oxo-dGTP diphosphatase</fullName>
        <ecNumber evidence="12">3.6.1.55</ecNumber>
    </recommendedName>
    <alternativeName>
        <fullName evidence="16">7,8-dihydro-8-oxoguanine-triphosphatase</fullName>
    </alternativeName>
    <alternativeName>
        <fullName evidence="15">Mutator protein MutT</fullName>
    </alternativeName>
    <alternativeName>
        <fullName evidence="14">dGTP pyrophosphohydrolase</fullName>
    </alternativeName>
</protein>
<dbReference type="InterPro" id="IPR003561">
    <property type="entry name" value="Mutator_MutT"/>
</dbReference>
<dbReference type="GO" id="GO:0008413">
    <property type="term" value="F:8-oxo-7,8-dihydroguanosine triphosphate pyrophosphatase activity"/>
    <property type="evidence" value="ECO:0007669"/>
    <property type="project" value="InterPro"/>
</dbReference>
<comment type="cofactor">
    <cofactor evidence="1 18">
        <name>Mg(2+)</name>
        <dbReference type="ChEBI" id="CHEBI:18420"/>
    </cofactor>
</comment>
<feature type="binding site" evidence="18">
    <location>
        <position position="38"/>
    </location>
    <ligand>
        <name>Mg(2+)</name>
        <dbReference type="ChEBI" id="CHEBI:18420"/>
    </ligand>
</feature>
<evidence type="ECO:0000256" key="4">
    <source>
        <dbReference type="ARBA" id="ARBA00022705"/>
    </source>
</evidence>
<keyword evidence="7 20" id="KW-0378">Hydrolase</keyword>
<dbReference type="EMBL" id="CP018632">
    <property type="protein sequence ID" value="ASJ75876.1"/>
    <property type="molecule type" value="Genomic_DNA"/>
</dbReference>
<evidence type="ECO:0000256" key="15">
    <source>
        <dbReference type="ARBA" id="ARBA00041979"/>
    </source>
</evidence>
<keyword evidence="3" id="KW-0515">Mutator protein</keyword>
<dbReference type="InterPro" id="IPR029119">
    <property type="entry name" value="MutY_C"/>
</dbReference>
<feature type="binding site" evidence="18">
    <location>
        <position position="58"/>
    </location>
    <ligand>
        <name>Mg(2+)</name>
        <dbReference type="ChEBI" id="CHEBI:18420"/>
    </ligand>
</feature>
<dbReference type="PROSITE" id="PS00893">
    <property type="entry name" value="NUDIX_BOX"/>
    <property type="match status" value="1"/>
</dbReference>
<sequence>MKTIDVVAGVIFNGSGDKVLLALRKPEQHQGNRWEFPGGKLEAGEALQDGLVRELQEEIGIVVTQCQPRTIIEHSYPDKQVRLHFWDVTAFEGEPAGCEGQTLRWLALAELGALEFPEANQAIVNELLAAAIK</sequence>
<accession>A0A2Z2NWN7</accession>
<feature type="binding site" evidence="17">
    <location>
        <begin position="35"/>
        <end position="38"/>
    </location>
    <ligand>
        <name>8-oxo-dGTP</name>
        <dbReference type="ChEBI" id="CHEBI:77896"/>
    </ligand>
</feature>
<evidence type="ECO:0000313" key="21">
    <source>
        <dbReference type="Proteomes" id="UP000250079"/>
    </source>
</evidence>
<evidence type="ECO:0000256" key="9">
    <source>
        <dbReference type="ARBA" id="ARBA00023204"/>
    </source>
</evidence>
<evidence type="ECO:0000256" key="8">
    <source>
        <dbReference type="ARBA" id="ARBA00022842"/>
    </source>
</evidence>
<dbReference type="Proteomes" id="UP000250079">
    <property type="component" value="Chromosome"/>
</dbReference>
<name>A0A2Z2NWN7_9GAMM</name>
<dbReference type="PRINTS" id="PR00502">
    <property type="entry name" value="NUDIXFAMILY"/>
</dbReference>
<keyword evidence="8 18" id="KW-0460">Magnesium</keyword>
<evidence type="ECO:0000256" key="7">
    <source>
        <dbReference type="ARBA" id="ARBA00022801"/>
    </source>
</evidence>
<dbReference type="SUPFAM" id="SSF55811">
    <property type="entry name" value="Nudix"/>
    <property type="match status" value="1"/>
</dbReference>
<evidence type="ECO:0000256" key="10">
    <source>
        <dbReference type="ARBA" id="ARBA00035861"/>
    </source>
</evidence>
<dbReference type="InterPro" id="IPR020476">
    <property type="entry name" value="Nudix_hydrolase"/>
</dbReference>
<evidence type="ECO:0000259" key="19">
    <source>
        <dbReference type="PROSITE" id="PS51462"/>
    </source>
</evidence>
<dbReference type="Pfam" id="PF14815">
    <property type="entry name" value="NUDIX_4"/>
    <property type="match status" value="1"/>
</dbReference>
<dbReference type="OrthoDB" id="9810648at2"/>
<feature type="domain" description="Nudix hydrolase" evidence="19">
    <location>
        <begin position="2"/>
        <end position="129"/>
    </location>
</feature>
<dbReference type="CDD" id="cd03425">
    <property type="entry name" value="NUDIX_MutT_NudA_like"/>
    <property type="match status" value="1"/>
</dbReference>
<dbReference type="InterPro" id="IPR015797">
    <property type="entry name" value="NUDIX_hydrolase-like_dom_sf"/>
</dbReference>
<feature type="binding site" evidence="17">
    <location>
        <position position="24"/>
    </location>
    <ligand>
        <name>8-oxo-dGTP</name>
        <dbReference type="ChEBI" id="CHEBI:77896"/>
    </ligand>
</feature>
<dbReference type="KEGG" id="gai:IMCC3135_29125"/>
<dbReference type="AlphaFoldDB" id="A0A2Z2NWN7"/>
<evidence type="ECO:0000256" key="6">
    <source>
        <dbReference type="ARBA" id="ARBA00022763"/>
    </source>
</evidence>
<dbReference type="GO" id="GO:0035539">
    <property type="term" value="F:8-oxo-7,8-dihydrodeoxyguanosine triphosphate pyrophosphatase activity"/>
    <property type="evidence" value="ECO:0007669"/>
    <property type="project" value="UniProtKB-EC"/>
</dbReference>
<evidence type="ECO:0000256" key="14">
    <source>
        <dbReference type="ARBA" id="ARBA00041592"/>
    </source>
</evidence>
<evidence type="ECO:0000256" key="17">
    <source>
        <dbReference type="PIRSR" id="PIRSR603561-1"/>
    </source>
</evidence>
<dbReference type="GO" id="GO:0044715">
    <property type="term" value="F:8-oxo-dGDP phosphatase activity"/>
    <property type="evidence" value="ECO:0007669"/>
    <property type="project" value="TreeGrafter"/>
</dbReference>
<comment type="catalytic activity">
    <reaction evidence="10">
        <text>8-oxo-dGTP + H2O = 8-oxo-dGMP + diphosphate + H(+)</text>
        <dbReference type="Rhea" id="RHEA:31575"/>
        <dbReference type="ChEBI" id="CHEBI:15377"/>
        <dbReference type="ChEBI" id="CHEBI:15378"/>
        <dbReference type="ChEBI" id="CHEBI:33019"/>
        <dbReference type="ChEBI" id="CHEBI:63224"/>
        <dbReference type="ChEBI" id="CHEBI:77896"/>
        <dbReference type="EC" id="3.6.1.55"/>
    </reaction>
</comment>
<comment type="catalytic activity">
    <reaction evidence="11">
        <text>8-oxo-GTP + H2O = 8-oxo-GMP + diphosphate + H(+)</text>
        <dbReference type="Rhea" id="RHEA:67616"/>
        <dbReference type="ChEBI" id="CHEBI:15377"/>
        <dbReference type="ChEBI" id="CHEBI:15378"/>
        <dbReference type="ChEBI" id="CHEBI:33019"/>
        <dbReference type="ChEBI" id="CHEBI:143553"/>
        <dbReference type="ChEBI" id="CHEBI:145694"/>
    </reaction>
</comment>
<organism evidence="20 21">
    <name type="scientific">Granulosicoccus antarcticus IMCC3135</name>
    <dbReference type="NCBI Taxonomy" id="1192854"/>
    <lineage>
        <taxon>Bacteria</taxon>
        <taxon>Pseudomonadati</taxon>
        <taxon>Pseudomonadota</taxon>
        <taxon>Gammaproteobacteria</taxon>
        <taxon>Chromatiales</taxon>
        <taxon>Granulosicoccaceae</taxon>
        <taxon>Granulosicoccus</taxon>
    </lineage>
</organism>
<evidence type="ECO:0000256" key="5">
    <source>
        <dbReference type="ARBA" id="ARBA00022723"/>
    </source>
</evidence>
<dbReference type="RefSeq" id="WP_088920724.1">
    <property type="nucleotide sequence ID" value="NZ_CP018632.1"/>
</dbReference>
<dbReference type="FunFam" id="3.90.79.10:FF:000014">
    <property type="entry name" value="8-oxo-dGTP diphosphatase MutT"/>
    <property type="match status" value="1"/>
</dbReference>
<dbReference type="GO" id="GO:0046872">
    <property type="term" value="F:metal ion binding"/>
    <property type="evidence" value="ECO:0007669"/>
    <property type="project" value="UniProtKB-KW"/>
</dbReference>
<feature type="binding site" evidence="17">
    <location>
        <position position="120"/>
    </location>
    <ligand>
        <name>8-oxo-dGTP</name>
        <dbReference type="ChEBI" id="CHEBI:77896"/>
    </ligand>
</feature>
<keyword evidence="9" id="KW-0234">DNA repair</keyword>
<evidence type="ECO:0000256" key="12">
    <source>
        <dbReference type="ARBA" id="ARBA00038905"/>
    </source>
</evidence>
<dbReference type="GO" id="GO:0044716">
    <property type="term" value="F:8-oxo-GDP phosphatase activity"/>
    <property type="evidence" value="ECO:0007669"/>
    <property type="project" value="TreeGrafter"/>
</dbReference>
<feature type="binding site" evidence="17">
    <location>
        <position position="29"/>
    </location>
    <ligand>
        <name>8-oxo-dGTP</name>
        <dbReference type="ChEBI" id="CHEBI:77896"/>
    </ligand>
</feature>
<dbReference type="InterPro" id="IPR000086">
    <property type="entry name" value="NUDIX_hydrolase_dom"/>
</dbReference>
<dbReference type="InterPro" id="IPR020084">
    <property type="entry name" value="NUDIX_hydrolase_CS"/>
</dbReference>
<evidence type="ECO:0000256" key="1">
    <source>
        <dbReference type="ARBA" id="ARBA00001946"/>
    </source>
</evidence>
<proteinExistence type="inferred from homology"/>
<comment type="similarity">
    <text evidence="2">Belongs to the Nudix hydrolase family.</text>
</comment>
<reference evidence="20 21" key="1">
    <citation type="submission" date="2016-12" db="EMBL/GenBank/DDBJ databases">
        <authorList>
            <person name="Song W.-J."/>
            <person name="Kurnit D.M."/>
        </authorList>
    </citation>
    <scope>NUCLEOTIDE SEQUENCE [LARGE SCALE GENOMIC DNA]</scope>
    <source>
        <strain evidence="20 21">IMCC3135</strain>
    </source>
</reference>
<evidence type="ECO:0000256" key="13">
    <source>
        <dbReference type="ARBA" id="ARBA00040794"/>
    </source>
</evidence>
<evidence type="ECO:0000256" key="2">
    <source>
        <dbReference type="ARBA" id="ARBA00005582"/>
    </source>
</evidence>
<dbReference type="GO" id="GO:0006260">
    <property type="term" value="P:DNA replication"/>
    <property type="evidence" value="ECO:0007669"/>
    <property type="project" value="UniProtKB-KW"/>
</dbReference>
<keyword evidence="4" id="KW-0235">DNA replication</keyword>
<dbReference type="InterPro" id="IPR047127">
    <property type="entry name" value="MutT-like"/>
</dbReference>